<gene>
    <name evidence="1" type="ORF">DFH08DRAFT_390067</name>
</gene>
<dbReference type="AlphaFoldDB" id="A0AAD6ZEG7"/>
<organism evidence="1 2">
    <name type="scientific">Mycena albidolilacea</name>
    <dbReference type="NCBI Taxonomy" id="1033008"/>
    <lineage>
        <taxon>Eukaryota</taxon>
        <taxon>Fungi</taxon>
        <taxon>Dikarya</taxon>
        <taxon>Basidiomycota</taxon>
        <taxon>Agaricomycotina</taxon>
        <taxon>Agaricomycetes</taxon>
        <taxon>Agaricomycetidae</taxon>
        <taxon>Agaricales</taxon>
        <taxon>Marasmiineae</taxon>
        <taxon>Mycenaceae</taxon>
        <taxon>Mycena</taxon>
    </lineage>
</organism>
<comment type="caution">
    <text evidence="1">The sequence shown here is derived from an EMBL/GenBank/DDBJ whole genome shotgun (WGS) entry which is preliminary data.</text>
</comment>
<proteinExistence type="predicted"/>
<accession>A0AAD6ZEG7</accession>
<dbReference type="Proteomes" id="UP001218218">
    <property type="component" value="Unassembled WGS sequence"/>
</dbReference>
<dbReference type="EMBL" id="JARIHO010000054">
    <property type="protein sequence ID" value="KAJ7319270.1"/>
    <property type="molecule type" value="Genomic_DNA"/>
</dbReference>
<evidence type="ECO:0000313" key="1">
    <source>
        <dbReference type="EMBL" id="KAJ7319270.1"/>
    </source>
</evidence>
<evidence type="ECO:0000313" key="2">
    <source>
        <dbReference type="Proteomes" id="UP001218218"/>
    </source>
</evidence>
<keyword evidence="2" id="KW-1185">Reference proteome</keyword>
<name>A0AAD6ZEG7_9AGAR</name>
<reference evidence="1" key="1">
    <citation type="submission" date="2023-03" db="EMBL/GenBank/DDBJ databases">
        <title>Massive genome expansion in bonnet fungi (Mycena s.s.) driven by repeated elements and novel gene families across ecological guilds.</title>
        <authorList>
            <consortium name="Lawrence Berkeley National Laboratory"/>
            <person name="Harder C.B."/>
            <person name="Miyauchi S."/>
            <person name="Viragh M."/>
            <person name="Kuo A."/>
            <person name="Thoen E."/>
            <person name="Andreopoulos B."/>
            <person name="Lu D."/>
            <person name="Skrede I."/>
            <person name="Drula E."/>
            <person name="Henrissat B."/>
            <person name="Morin E."/>
            <person name="Kohler A."/>
            <person name="Barry K."/>
            <person name="LaButti K."/>
            <person name="Morin E."/>
            <person name="Salamov A."/>
            <person name="Lipzen A."/>
            <person name="Mereny Z."/>
            <person name="Hegedus B."/>
            <person name="Baldrian P."/>
            <person name="Stursova M."/>
            <person name="Weitz H."/>
            <person name="Taylor A."/>
            <person name="Grigoriev I.V."/>
            <person name="Nagy L.G."/>
            <person name="Martin F."/>
            <person name="Kauserud H."/>
        </authorList>
    </citation>
    <scope>NUCLEOTIDE SEQUENCE</scope>
    <source>
        <strain evidence="1">CBHHK002</strain>
    </source>
</reference>
<protein>
    <submittedName>
        <fullName evidence="1">Uncharacterized protein</fullName>
    </submittedName>
</protein>
<sequence>MLMLSRAVSRTMIRMPRRAFNPRFSSDHKWDPSIPPAYRDTLEADQKFIQLQEKNVILQERRFDETMNRLKMQLSNTTVQLLVVTEEFHARGLLDHISSAHYLTIHGLLNDNPSPQYYSARGPTNSWLTDIAQHPKFQIHLQNACAAFKQRPSDVSLNVNQVYQASSPPFHDNYDGSLSVHVNYDINDAVVYAAVCSWLSSVDLLPVLGIRFQHFELGEWTVGMTR</sequence>